<dbReference type="EMBL" id="AP026866">
    <property type="protein sequence ID" value="BDS07721.1"/>
    <property type="molecule type" value="Genomic_DNA"/>
</dbReference>
<gene>
    <name evidence="3" type="ORF">NT6N_27610</name>
</gene>
<reference evidence="3" key="1">
    <citation type="submission" date="2024-07" db="EMBL/GenBank/DDBJ databases">
        <title>Complete genome sequence of Verrucomicrobiaceae bacterium NT6N.</title>
        <authorList>
            <person name="Huang C."/>
            <person name="Takami H."/>
            <person name="Hamasaki K."/>
        </authorList>
    </citation>
    <scope>NUCLEOTIDE SEQUENCE</scope>
    <source>
        <strain evidence="3">NT6N</strain>
    </source>
</reference>
<feature type="signal peptide" evidence="1">
    <location>
        <begin position="1"/>
        <end position="21"/>
    </location>
</feature>
<evidence type="ECO:0000313" key="3">
    <source>
        <dbReference type="EMBL" id="BDS07721.1"/>
    </source>
</evidence>
<sequence length="252" mass="25689">MNKHFSSILIASSLVVASSQAATISWASELYTNTTTSITNDTLGTGQFDQSGDFVFAENSAGAALTFDGIAFAANGTTGNLTYNNIPNSGAFAHTVSNGLSHTARFTPAASLGPATGVTLSGLFPGTVYRVQFLLMDGRTNANHGGGTRSVLFDNVQDAFGTVSATEFAAGQFTNGNPTTANSDYGSALLVTGVFTADVSGTQVIGIDAVNDGTNSSAGGQLNAITLYEVPEPSSAALLGLGGLALILRRRK</sequence>
<proteinExistence type="predicted"/>
<organism evidence="3">
    <name type="scientific">Oceaniferula spumae</name>
    <dbReference type="NCBI Taxonomy" id="2979115"/>
    <lineage>
        <taxon>Bacteria</taxon>
        <taxon>Pseudomonadati</taxon>
        <taxon>Verrucomicrobiota</taxon>
        <taxon>Verrucomicrobiia</taxon>
        <taxon>Verrucomicrobiales</taxon>
        <taxon>Verrucomicrobiaceae</taxon>
        <taxon>Oceaniferula</taxon>
    </lineage>
</organism>
<protein>
    <recommendedName>
        <fullName evidence="2">Ice-binding protein C-terminal domain-containing protein</fullName>
    </recommendedName>
</protein>
<evidence type="ECO:0000259" key="2">
    <source>
        <dbReference type="Pfam" id="PF07589"/>
    </source>
</evidence>
<dbReference type="KEGG" id="osu:NT6N_27610"/>
<evidence type="ECO:0000256" key="1">
    <source>
        <dbReference type="SAM" id="SignalP"/>
    </source>
</evidence>
<dbReference type="AlphaFoldDB" id="A0AAT9FNX2"/>
<feature type="domain" description="Ice-binding protein C-terminal" evidence="2">
    <location>
        <begin position="230"/>
        <end position="251"/>
    </location>
</feature>
<accession>A0AAT9FNX2</accession>
<feature type="chain" id="PRO_5043961345" description="Ice-binding protein C-terminal domain-containing protein" evidence="1">
    <location>
        <begin position="22"/>
        <end position="252"/>
    </location>
</feature>
<name>A0AAT9FNX2_9BACT</name>
<dbReference type="NCBIfam" id="TIGR02595">
    <property type="entry name" value="PEP_CTERM"/>
    <property type="match status" value="1"/>
</dbReference>
<dbReference type="Pfam" id="PF07589">
    <property type="entry name" value="PEP-CTERM"/>
    <property type="match status" value="1"/>
</dbReference>
<dbReference type="InterPro" id="IPR013424">
    <property type="entry name" value="Ice-binding_C"/>
</dbReference>
<keyword evidence="1" id="KW-0732">Signal</keyword>